<keyword evidence="9" id="KW-0732">Signal</keyword>
<dbReference type="OMA" id="WICRRET"/>
<keyword evidence="8" id="KW-0812">Transmembrane</keyword>
<dbReference type="AlphaFoldDB" id="A0A8T2Q261"/>
<dbReference type="OrthoDB" id="4062651at2759"/>
<dbReference type="PANTHER" id="PTHR47989:SF27">
    <property type="entry name" value="PROTEIN KINASE DOMAIN-CONTAINING PROTEIN"/>
    <property type="match status" value="1"/>
</dbReference>
<dbReference type="FunFam" id="1.10.510.10:FF:000223">
    <property type="entry name" value="probable receptor-like protein kinase At1g80640"/>
    <property type="match status" value="1"/>
</dbReference>
<gene>
    <name evidence="11" type="ORF">KP509_38G017200</name>
</gene>
<keyword evidence="8" id="KW-0472">Membrane</keyword>
<keyword evidence="2" id="KW-0808">Transferase</keyword>
<dbReference type="CDD" id="cd14066">
    <property type="entry name" value="STKc_IRAK"/>
    <property type="match status" value="1"/>
</dbReference>
<dbReference type="Gene3D" id="1.10.510.10">
    <property type="entry name" value="Transferase(Phosphotransferase) domain 1"/>
    <property type="match status" value="1"/>
</dbReference>
<dbReference type="GO" id="GO:0005524">
    <property type="term" value="F:ATP binding"/>
    <property type="evidence" value="ECO:0007669"/>
    <property type="project" value="UniProtKB-UniRule"/>
</dbReference>
<dbReference type="InterPro" id="IPR011009">
    <property type="entry name" value="Kinase-like_dom_sf"/>
</dbReference>
<dbReference type="InterPro" id="IPR001245">
    <property type="entry name" value="Ser-Thr/Tyr_kinase_cat_dom"/>
</dbReference>
<keyword evidence="4" id="KW-0418">Kinase</keyword>
<sequence>MWNLPNNPSLCFMIRSLIFVNCSALVFSQQLQQLHTENQQSSASASPLAGLETPKAENDAKHGSHLQKRAVVGIIVSISSLGCILLGLLLLWFFRGYILRKPHPQPYPSQDGQKWRRALKLLHSNLPREKGSGSSTIALEYKFLKAITDNFSTNNLLGSGGSGSVYKACLDENIYAAVKVLKNYPAARQQFQTEIAVMSKIRHQNLVTLLGYSIHKGADRTDYLLVYEMMLNGSLEDQLHGSSRGAGLNWDLRVKVALEAARGLNHLHEECSPPIIHRDFKSSNILLDSSFDAKISDFGLAIKISDNLNDKSAELQGTLGYVAPEYLLDGIISEKTDVYAFGVVLLELITGHKSIDRSMPVGLQSLVTWAAPLLKERNKLMELLDPKLQRESIDLKHLQQFAAIATLCIQTEPSYRPLMKDVVSSLMPLVPLELGGARRISSSDAKHRMIMMKTMCEVPSSTCTSPWRTKEDPFKSKSFSEYSSIPIAEYAVDRFAISERLHTGDWHHNSLEA</sequence>
<dbReference type="Proteomes" id="UP000825935">
    <property type="component" value="Chromosome 38"/>
</dbReference>
<evidence type="ECO:0000313" key="12">
    <source>
        <dbReference type="Proteomes" id="UP000825935"/>
    </source>
</evidence>
<dbReference type="GO" id="GO:0004674">
    <property type="term" value="F:protein serine/threonine kinase activity"/>
    <property type="evidence" value="ECO:0007669"/>
    <property type="project" value="UniProtKB-KW"/>
</dbReference>
<feature type="binding site" evidence="6">
    <location>
        <position position="179"/>
    </location>
    <ligand>
        <name>ATP</name>
        <dbReference type="ChEBI" id="CHEBI:30616"/>
    </ligand>
</feature>
<evidence type="ECO:0000256" key="5">
    <source>
        <dbReference type="ARBA" id="ARBA00022840"/>
    </source>
</evidence>
<dbReference type="InterPro" id="IPR017441">
    <property type="entry name" value="Protein_kinase_ATP_BS"/>
</dbReference>
<keyword evidence="12" id="KW-1185">Reference proteome</keyword>
<evidence type="ECO:0000256" key="8">
    <source>
        <dbReference type="SAM" id="Phobius"/>
    </source>
</evidence>
<dbReference type="EMBL" id="CM035443">
    <property type="protein sequence ID" value="KAH7277962.1"/>
    <property type="molecule type" value="Genomic_DNA"/>
</dbReference>
<feature type="signal peptide" evidence="9">
    <location>
        <begin position="1"/>
        <end position="28"/>
    </location>
</feature>
<dbReference type="SUPFAM" id="SSF56112">
    <property type="entry name" value="Protein kinase-like (PK-like)"/>
    <property type="match status" value="1"/>
</dbReference>
<evidence type="ECO:0000256" key="4">
    <source>
        <dbReference type="ARBA" id="ARBA00022777"/>
    </source>
</evidence>
<feature type="transmembrane region" description="Helical" evidence="8">
    <location>
        <begin position="70"/>
        <end position="94"/>
    </location>
</feature>
<evidence type="ECO:0000256" key="2">
    <source>
        <dbReference type="ARBA" id="ARBA00022679"/>
    </source>
</evidence>
<keyword evidence="8" id="KW-1133">Transmembrane helix</keyword>
<dbReference type="Gene3D" id="3.30.200.20">
    <property type="entry name" value="Phosphorylase Kinase, domain 1"/>
    <property type="match status" value="1"/>
</dbReference>
<evidence type="ECO:0000256" key="3">
    <source>
        <dbReference type="ARBA" id="ARBA00022741"/>
    </source>
</evidence>
<dbReference type="PROSITE" id="PS50011">
    <property type="entry name" value="PROTEIN_KINASE_DOM"/>
    <property type="match status" value="1"/>
</dbReference>
<proteinExistence type="predicted"/>
<dbReference type="PROSITE" id="PS00107">
    <property type="entry name" value="PROTEIN_KINASE_ATP"/>
    <property type="match status" value="1"/>
</dbReference>
<comment type="caution">
    <text evidence="11">The sequence shown here is derived from an EMBL/GenBank/DDBJ whole genome shotgun (WGS) entry which is preliminary data.</text>
</comment>
<name>A0A8T2Q261_CERRI</name>
<dbReference type="InterPro" id="IPR008271">
    <property type="entry name" value="Ser/Thr_kinase_AS"/>
</dbReference>
<evidence type="ECO:0000256" key="7">
    <source>
        <dbReference type="SAM" id="MobiDB-lite"/>
    </source>
</evidence>
<evidence type="ECO:0000256" key="6">
    <source>
        <dbReference type="PROSITE-ProRule" id="PRU10141"/>
    </source>
</evidence>
<dbReference type="InterPro" id="IPR000719">
    <property type="entry name" value="Prot_kinase_dom"/>
</dbReference>
<keyword evidence="5 6" id="KW-0067">ATP-binding</keyword>
<feature type="region of interest" description="Disordered" evidence="7">
    <location>
        <begin position="42"/>
        <end position="62"/>
    </location>
</feature>
<dbReference type="PANTHER" id="PTHR47989">
    <property type="entry name" value="OS01G0750732 PROTEIN"/>
    <property type="match status" value="1"/>
</dbReference>
<keyword evidence="1" id="KW-0723">Serine/threonine-protein kinase</keyword>
<keyword evidence="3 6" id="KW-0547">Nucleotide-binding</keyword>
<evidence type="ECO:0000256" key="1">
    <source>
        <dbReference type="ARBA" id="ARBA00022527"/>
    </source>
</evidence>
<dbReference type="Pfam" id="PF07714">
    <property type="entry name" value="PK_Tyr_Ser-Thr"/>
    <property type="match status" value="1"/>
</dbReference>
<dbReference type="PROSITE" id="PS00108">
    <property type="entry name" value="PROTEIN_KINASE_ST"/>
    <property type="match status" value="1"/>
</dbReference>
<feature type="chain" id="PRO_5035729456" description="Protein kinase domain-containing protein" evidence="9">
    <location>
        <begin position="29"/>
        <end position="513"/>
    </location>
</feature>
<reference evidence="11" key="1">
    <citation type="submission" date="2021-08" db="EMBL/GenBank/DDBJ databases">
        <title>WGS assembly of Ceratopteris richardii.</title>
        <authorList>
            <person name="Marchant D.B."/>
            <person name="Chen G."/>
            <person name="Jenkins J."/>
            <person name="Shu S."/>
            <person name="Leebens-Mack J."/>
            <person name="Grimwood J."/>
            <person name="Schmutz J."/>
            <person name="Soltis P."/>
            <person name="Soltis D."/>
            <person name="Chen Z.-H."/>
        </authorList>
    </citation>
    <scope>NUCLEOTIDE SEQUENCE</scope>
    <source>
        <strain evidence="11">Whitten #5841</strain>
        <tissue evidence="11">Leaf</tissue>
    </source>
</reference>
<evidence type="ECO:0000256" key="9">
    <source>
        <dbReference type="SAM" id="SignalP"/>
    </source>
</evidence>
<protein>
    <recommendedName>
        <fullName evidence="10">Protein kinase domain-containing protein</fullName>
    </recommendedName>
</protein>
<evidence type="ECO:0000259" key="10">
    <source>
        <dbReference type="PROSITE" id="PS50011"/>
    </source>
</evidence>
<evidence type="ECO:0000313" key="11">
    <source>
        <dbReference type="EMBL" id="KAH7277962.1"/>
    </source>
</evidence>
<organism evidence="11 12">
    <name type="scientific">Ceratopteris richardii</name>
    <name type="common">Triangle waterfern</name>
    <dbReference type="NCBI Taxonomy" id="49495"/>
    <lineage>
        <taxon>Eukaryota</taxon>
        <taxon>Viridiplantae</taxon>
        <taxon>Streptophyta</taxon>
        <taxon>Embryophyta</taxon>
        <taxon>Tracheophyta</taxon>
        <taxon>Polypodiopsida</taxon>
        <taxon>Polypodiidae</taxon>
        <taxon>Polypodiales</taxon>
        <taxon>Pteridineae</taxon>
        <taxon>Pteridaceae</taxon>
        <taxon>Parkerioideae</taxon>
        <taxon>Ceratopteris</taxon>
    </lineage>
</organism>
<feature type="domain" description="Protein kinase" evidence="10">
    <location>
        <begin position="151"/>
        <end position="430"/>
    </location>
</feature>
<accession>A0A8T2Q261</accession>